<dbReference type="Gene3D" id="1.10.357.10">
    <property type="entry name" value="Tetracycline Repressor, domain 2"/>
    <property type="match status" value="1"/>
</dbReference>
<dbReference type="PANTHER" id="PTHR43479">
    <property type="entry name" value="ACREF/ENVCD OPERON REPRESSOR-RELATED"/>
    <property type="match status" value="1"/>
</dbReference>
<proteinExistence type="predicted"/>
<feature type="domain" description="HTH tetR-type" evidence="3">
    <location>
        <begin position="6"/>
        <end position="66"/>
    </location>
</feature>
<dbReference type="PANTHER" id="PTHR43479:SF11">
    <property type="entry name" value="ACREF_ENVCD OPERON REPRESSOR-RELATED"/>
    <property type="match status" value="1"/>
</dbReference>
<gene>
    <name evidence="4" type="ORF">SAMN04489797_0691</name>
</gene>
<keyword evidence="1 2" id="KW-0238">DNA-binding</keyword>
<organism evidence="4 5">
    <name type="scientific">Winogradskyella sediminis</name>
    <dbReference type="NCBI Taxonomy" id="1382466"/>
    <lineage>
        <taxon>Bacteria</taxon>
        <taxon>Pseudomonadati</taxon>
        <taxon>Bacteroidota</taxon>
        <taxon>Flavobacteriia</taxon>
        <taxon>Flavobacteriales</taxon>
        <taxon>Flavobacteriaceae</taxon>
        <taxon>Winogradskyella</taxon>
    </lineage>
</organism>
<dbReference type="EMBL" id="LT629774">
    <property type="protein sequence ID" value="SDS02280.1"/>
    <property type="molecule type" value="Genomic_DNA"/>
</dbReference>
<evidence type="ECO:0000313" key="4">
    <source>
        <dbReference type="EMBL" id="SDS02280.1"/>
    </source>
</evidence>
<feature type="DNA-binding region" description="H-T-H motif" evidence="2">
    <location>
        <begin position="29"/>
        <end position="48"/>
    </location>
</feature>
<dbReference type="Proteomes" id="UP000198963">
    <property type="component" value="Chromosome I"/>
</dbReference>
<dbReference type="PROSITE" id="PS50977">
    <property type="entry name" value="HTH_TETR_2"/>
    <property type="match status" value="1"/>
</dbReference>
<name>A0A1H1NU16_9FLAO</name>
<dbReference type="GO" id="GO:0003677">
    <property type="term" value="F:DNA binding"/>
    <property type="evidence" value="ECO:0007669"/>
    <property type="project" value="UniProtKB-UniRule"/>
</dbReference>
<dbReference type="InterPro" id="IPR050624">
    <property type="entry name" value="HTH-type_Tx_Regulator"/>
</dbReference>
<dbReference type="Pfam" id="PF22604">
    <property type="entry name" value="TetR_HI_0893_C"/>
    <property type="match status" value="1"/>
</dbReference>
<dbReference type="InterPro" id="IPR036271">
    <property type="entry name" value="Tet_transcr_reg_TetR-rel_C_sf"/>
</dbReference>
<dbReference type="SUPFAM" id="SSF46689">
    <property type="entry name" value="Homeodomain-like"/>
    <property type="match status" value="1"/>
</dbReference>
<accession>A0A1H1NU16</accession>
<dbReference type="InterPro" id="IPR009057">
    <property type="entry name" value="Homeodomain-like_sf"/>
</dbReference>
<dbReference type="Pfam" id="PF00440">
    <property type="entry name" value="TetR_N"/>
    <property type="match status" value="1"/>
</dbReference>
<reference evidence="4 5" key="1">
    <citation type="submission" date="2016-10" db="EMBL/GenBank/DDBJ databases">
        <authorList>
            <person name="Varghese N."/>
            <person name="Submissions S."/>
        </authorList>
    </citation>
    <scope>NUCLEOTIDE SEQUENCE [LARGE SCALE GENOMIC DNA]</scope>
    <source>
        <strain evidence="4 5">RHA_55</strain>
    </source>
</reference>
<dbReference type="InterPro" id="IPR001647">
    <property type="entry name" value="HTH_TetR"/>
</dbReference>
<evidence type="ECO:0000256" key="2">
    <source>
        <dbReference type="PROSITE-ProRule" id="PRU00335"/>
    </source>
</evidence>
<dbReference type="AlphaFoldDB" id="A0A1H1NU16"/>
<dbReference type="PRINTS" id="PR00455">
    <property type="entry name" value="HTHTETR"/>
</dbReference>
<evidence type="ECO:0000313" key="5">
    <source>
        <dbReference type="Proteomes" id="UP000198963"/>
    </source>
</evidence>
<dbReference type="STRING" id="1249933.SAMN04489797_0691"/>
<evidence type="ECO:0000259" key="3">
    <source>
        <dbReference type="PROSITE" id="PS50977"/>
    </source>
</evidence>
<keyword evidence="5" id="KW-1185">Reference proteome</keyword>
<dbReference type="SUPFAM" id="SSF48498">
    <property type="entry name" value="Tetracyclin repressor-like, C-terminal domain"/>
    <property type="match status" value="1"/>
</dbReference>
<protein>
    <submittedName>
        <fullName evidence="4">DNA-binding transcriptional regulator, AcrR family</fullName>
    </submittedName>
</protein>
<evidence type="ECO:0000256" key="1">
    <source>
        <dbReference type="ARBA" id="ARBA00023125"/>
    </source>
</evidence>
<sequence>MYICSVNKKQNILASALDILAEKGVHNTPMSAIGKAAKTGMGTIYNYFPNKEALINEIYTDIKKQEKLLFESFELNQPIKTQFENYFNIAVNFFIDHPNYFKFMEQLQASPIITEKSREVGRQSIIPVFELLALGKQQRIIKDINTEEILMFIGGSILAYLRWYFNQTVKESSSLNNQVMMVWDAIKA</sequence>
<dbReference type="InterPro" id="IPR054422">
    <property type="entry name" value="TetR-like_HI_0893_C"/>
</dbReference>